<accession>A0A445B393</accession>
<evidence type="ECO:0008006" key="4">
    <source>
        <dbReference type="Google" id="ProtNLM"/>
    </source>
</evidence>
<dbReference type="PANTHER" id="PTHR33710">
    <property type="entry name" value="BNAC02G09200D PROTEIN"/>
    <property type="match status" value="1"/>
</dbReference>
<comment type="caution">
    <text evidence="2">The sequence shown here is derived from an EMBL/GenBank/DDBJ whole genome shotgun (WGS) entry which is preliminary data.</text>
</comment>
<proteinExistence type="predicted"/>
<dbReference type="Proteomes" id="UP000289738">
    <property type="component" value="Chromosome A10"/>
</dbReference>
<organism evidence="2 3">
    <name type="scientific">Arachis hypogaea</name>
    <name type="common">Peanut</name>
    <dbReference type="NCBI Taxonomy" id="3818"/>
    <lineage>
        <taxon>Eukaryota</taxon>
        <taxon>Viridiplantae</taxon>
        <taxon>Streptophyta</taxon>
        <taxon>Embryophyta</taxon>
        <taxon>Tracheophyta</taxon>
        <taxon>Spermatophyta</taxon>
        <taxon>Magnoliopsida</taxon>
        <taxon>eudicotyledons</taxon>
        <taxon>Gunneridae</taxon>
        <taxon>Pentapetalae</taxon>
        <taxon>rosids</taxon>
        <taxon>fabids</taxon>
        <taxon>Fabales</taxon>
        <taxon>Fabaceae</taxon>
        <taxon>Papilionoideae</taxon>
        <taxon>50 kb inversion clade</taxon>
        <taxon>dalbergioids sensu lato</taxon>
        <taxon>Dalbergieae</taxon>
        <taxon>Pterocarpus clade</taxon>
        <taxon>Arachis</taxon>
    </lineage>
</organism>
<keyword evidence="3" id="KW-1185">Reference proteome</keyword>
<dbReference type="STRING" id="3818.A0A445B393"/>
<evidence type="ECO:0000313" key="3">
    <source>
        <dbReference type="Proteomes" id="UP000289738"/>
    </source>
</evidence>
<keyword evidence="1" id="KW-0732">Signal</keyword>
<feature type="signal peptide" evidence="1">
    <location>
        <begin position="1"/>
        <end position="25"/>
    </location>
</feature>
<dbReference type="EMBL" id="SDMP01000010">
    <property type="protein sequence ID" value="RYR33128.1"/>
    <property type="molecule type" value="Genomic_DNA"/>
</dbReference>
<reference evidence="2 3" key="1">
    <citation type="submission" date="2019-01" db="EMBL/GenBank/DDBJ databases">
        <title>Sequencing of cultivated peanut Arachis hypogaea provides insights into genome evolution and oil improvement.</title>
        <authorList>
            <person name="Chen X."/>
        </authorList>
    </citation>
    <scope>NUCLEOTIDE SEQUENCE [LARGE SCALE GENOMIC DNA]</scope>
    <source>
        <strain evidence="3">cv. Fuhuasheng</strain>
        <tissue evidence="2">Leaves</tissue>
    </source>
</reference>
<protein>
    <recommendedName>
        <fullName evidence="4">Reverse transcriptase domain-containing protein</fullName>
    </recommendedName>
</protein>
<evidence type="ECO:0000256" key="1">
    <source>
        <dbReference type="SAM" id="SignalP"/>
    </source>
</evidence>
<evidence type="ECO:0000313" key="2">
    <source>
        <dbReference type="EMBL" id="RYR33128.1"/>
    </source>
</evidence>
<sequence>MSKFKSPMLESSILRLFMLALIVKSGGMFGRSSGILQTQWRESFVGSRYTWRGPKWDGKDRIFKRLDRALFNSFWRTKFSEVKVKVLPRTNLDHYPLLIKMANDPNNEAEIRKALFSIGSLKSTRSDDFPALLYKNNWDLMKGNESDLIKHANITLIALILKLNNPDTINQFRYIALYNVNYKIMTKIITNRIKSLLNDRIAVHQSSFVPERKYKTTSL</sequence>
<dbReference type="PANTHER" id="PTHR33710:SF77">
    <property type="entry name" value="DNASE I-LIKE SUPERFAMILY PROTEIN"/>
    <property type="match status" value="1"/>
</dbReference>
<dbReference type="AlphaFoldDB" id="A0A445B393"/>
<name>A0A445B393_ARAHY</name>
<gene>
    <name evidence="2" type="ORF">Ahy_A10g047699</name>
</gene>
<feature type="chain" id="PRO_5018973723" description="Reverse transcriptase domain-containing protein" evidence="1">
    <location>
        <begin position="26"/>
        <end position="219"/>
    </location>
</feature>